<feature type="domain" description="RING-type" evidence="6">
    <location>
        <begin position="7"/>
        <end position="52"/>
    </location>
</feature>
<dbReference type="InterPro" id="IPR027370">
    <property type="entry name" value="Znf-RING_euk"/>
</dbReference>
<evidence type="ECO:0000256" key="1">
    <source>
        <dbReference type="ARBA" id="ARBA00022723"/>
    </source>
</evidence>
<keyword evidence="5" id="KW-0175">Coiled coil</keyword>
<keyword evidence="1" id="KW-0479">Metal-binding</keyword>
<dbReference type="PROSITE" id="PS00518">
    <property type="entry name" value="ZF_RING_1"/>
    <property type="match status" value="1"/>
</dbReference>
<feature type="coiled-coil region" evidence="5">
    <location>
        <begin position="131"/>
        <end position="165"/>
    </location>
</feature>
<dbReference type="Gene3D" id="3.30.40.10">
    <property type="entry name" value="Zinc/RING finger domain, C3HC4 (zinc finger)"/>
    <property type="match status" value="1"/>
</dbReference>
<dbReference type="InterPro" id="IPR051435">
    <property type="entry name" value="RING_finger_E3_ubiq-ligases"/>
</dbReference>
<dbReference type="PANTHER" id="PTHR22791">
    <property type="entry name" value="RING-TYPE DOMAIN-CONTAINING PROTEIN"/>
    <property type="match status" value="1"/>
</dbReference>
<dbReference type="GO" id="GO:0008270">
    <property type="term" value="F:zinc ion binding"/>
    <property type="evidence" value="ECO:0007669"/>
    <property type="project" value="UniProtKB-KW"/>
</dbReference>
<evidence type="ECO:0000256" key="2">
    <source>
        <dbReference type="ARBA" id="ARBA00022771"/>
    </source>
</evidence>
<accession>A0AAV2S872</accession>
<feature type="non-terminal residue" evidence="7">
    <location>
        <position position="415"/>
    </location>
</feature>
<sequence>MDLLLECEICKDKFDHNDHRPRFLKCGHSLCSQCIGRSLETNEGKLKCPFCRGSTELAIDQISNLPENFTLLKMIDAEDQKQKSHVSEILETSPIPVKETSSNEPESDLEILRQIEIDGSLAFTITCNDRLEDLKKKSKELKLEKDTLDDKLKELLFEIEKFESRKIKINSEIRVHEVNVSETMDLIQKVEASLEFIRTAKSGFGLKMAAQDITACKGIIQDWEKETMSYSEKTNEDSSSEAKVNSKPKIKSSQEKFGSFTFVGPSCSITTSSTTSLFGSTGNSIFSTAKTTKCGLVGSSSGFTFGAPSCSIATSSTTSFFGSKGNSFSSAAKTTKDGLFGSVAAATITTPPDSSNCLSLECSSQSTTQSDNNQLTPLLSEAIKKGDDLKLVALMDKYKTEVWNAPQEAWLLISG</sequence>
<keyword evidence="8" id="KW-1185">Reference proteome</keyword>
<gene>
    <name evidence="7" type="ORF">MNOR_LOCUS33532</name>
</gene>
<dbReference type="SUPFAM" id="SSF57850">
    <property type="entry name" value="RING/U-box"/>
    <property type="match status" value="1"/>
</dbReference>
<dbReference type="AlphaFoldDB" id="A0AAV2S872"/>
<dbReference type="Proteomes" id="UP001497623">
    <property type="component" value="Unassembled WGS sequence"/>
</dbReference>
<dbReference type="GO" id="GO:0016567">
    <property type="term" value="P:protein ubiquitination"/>
    <property type="evidence" value="ECO:0007669"/>
    <property type="project" value="TreeGrafter"/>
</dbReference>
<name>A0AAV2S872_MEGNR</name>
<evidence type="ECO:0000313" key="8">
    <source>
        <dbReference type="Proteomes" id="UP001497623"/>
    </source>
</evidence>
<dbReference type="Pfam" id="PF13445">
    <property type="entry name" value="zf-RING_UBOX"/>
    <property type="match status" value="1"/>
</dbReference>
<comment type="caution">
    <text evidence="7">The sequence shown here is derived from an EMBL/GenBank/DDBJ whole genome shotgun (WGS) entry which is preliminary data.</text>
</comment>
<dbReference type="EMBL" id="CAXKWB010048602">
    <property type="protein sequence ID" value="CAL4166887.1"/>
    <property type="molecule type" value="Genomic_DNA"/>
</dbReference>
<organism evidence="7 8">
    <name type="scientific">Meganyctiphanes norvegica</name>
    <name type="common">Northern krill</name>
    <name type="synonym">Thysanopoda norvegica</name>
    <dbReference type="NCBI Taxonomy" id="48144"/>
    <lineage>
        <taxon>Eukaryota</taxon>
        <taxon>Metazoa</taxon>
        <taxon>Ecdysozoa</taxon>
        <taxon>Arthropoda</taxon>
        <taxon>Crustacea</taxon>
        <taxon>Multicrustacea</taxon>
        <taxon>Malacostraca</taxon>
        <taxon>Eumalacostraca</taxon>
        <taxon>Eucarida</taxon>
        <taxon>Euphausiacea</taxon>
        <taxon>Euphausiidae</taxon>
        <taxon>Meganyctiphanes</taxon>
    </lineage>
</organism>
<evidence type="ECO:0000313" key="7">
    <source>
        <dbReference type="EMBL" id="CAL4166887.1"/>
    </source>
</evidence>
<keyword evidence="3" id="KW-0862">Zinc</keyword>
<keyword evidence="2 4" id="KW-0863">Zinc-finger</keyword>
<reference evidence="7 8" key="1">
    <citation type="submission" date="2024-05" db="EMBL/GenBank/DDBJ databases">
        <authorList>
            <person name="Wallberg A."/>
        </authorList>
    </citation>
    <scope>NUCLEOTIDE SEQUENCE [LARGE SCALE GENOMIC DNA]</scope>
</reference>
<protein>
    <recommendedName>
        <fullName evidence="6">RING-type domain-containing protein</fullName>
    </recommendedName>
</protein>
<dbReference type="PROSITE" id="PS50089">
    <property type="entry name" value="ZF_RING_2"/>
    <property type="match status" value="1"/>
</dbReference>
<proteinExistence type="predicted"/>
<dbReference type="PANTHER" id="PTHR22791:SF6">
    <property type="entry name" value="RING-TYPE DOMAIN-CONTAINING PROTEIN"/>
    <property type="match status" value="1"/>
</dbReference>
<evidence type="ECO:0000259" key="6">
    <source>
        <dbReference type="PROSITE" id="PS50089"/>
    </source>
</evidence>
<dbReference type="SMART" id="SM00184">
    <property type="entry name" value="RING"/>
    <property type="match status" value="1"/>
</dbReference>
<evidence type="ECO:0000256" key="5">
    <source>
        <dbReference type="SAM" id="Coils"/>
    </source>
</evidence>
<dbReference type="InterPro" id="IPR013083">
    <property type="entry name" value="Znf_RING/FYVE/PHD"/>
</dbReference>
<dbReference type="GO" id="GO:0061630">
    <property type="term" value="F:ubiquitin protein ligase activity"/>
    <property type="evidence" value="ECO:0007669"/>
    <property type="project" value="TreeGrafter"/>
</dbReference>
<dbReference type="InterPro" id="IPR017907">
    <property type="entry name" value="Znf_RING_CS"/>
</dbReference>
<dbReference type="InterPro" id="IPR001841">
    <property type="entry name" value="Znf_RING"/>
</dbReference>
<evidence type="ECO:0000256" key="4">
    <source>
        <dbReference type="PROSITE-ProRule" id="PRU00175"/>
    </source>
</evidence>
<evidence type="ECO:0000256" key="3">
    <source>
        <dbReference type="ARBA" id="ARBA00022833"/>
    </source>
</evidence>